<evidence type="ECO:0000256" key="1">
    <source>
        <dbReference type="ARBA" id="ARBA00004123"/>
    </source>
</evidence>
<dbReference type="PANTHER" id="PTHR24388">
    <property type="entry name" value="ZINC FINGER PROTEIN"/>
    <property type="match status" value="1"/>
</dbReference>
<keyword evidence="2" id="KW-0479">Metal-binding</keyword>
<dbReference type="GO" id="GO:0005634">
    <property type="term" value="C:nucleus"/>
    <property type="evidence" value="ECO:0007669"/>
    <property type="project" value="UniProtKB-SubCell"/>
</dbReference>
<evidence type="ECO:0000259" key="10">
    <source>
        <dbReference type="PROSITE" id="PS50157"/>
    </source>
</evidence>
<dbReference type="Proteomes" id="UP000286415">
    <property type="component" value="Unassembled WGS sequence"/>
</dbReference>
<feature type="domain" description="C2H2-type" evidence="10">
    <location>
        <begin position="385"/>
        <end position="413"/>
    </location>
</feature>
<evidence type="ECO:0000256" key="6">
    <source>
        <dbReference type="ARBA" id="ARBA00023125"/>
    </source>
</evidence>
<dbReference type="FunFam" id="3.30.160.60:FF:000043">
    <property type="entry name" value="Scratch family zinc finger 2"/>
    <property type="match status" value="1"/>
</dbReference>
<evidence type="ECO:0000313" key="11">
    <source>
        <dbReference type="EMBL" id="KAG5444290.1"/>
    </source>
</evidence>
<feature type="compositionally biased region" description="Polar residues" evidence="9">
    <location>
        <begin position="180"/>
        <end position="191"/>
    </location>
</feature>
<feature type="compositionally biased region" description="Polar residues" evidence="9">
    <location>
        <begin position="122"/>
        <end position="139"/>
    </location>
</feature>
<evidence type="ECO:0000256" key="7">
    <source>
        <dbReference type="ARBA" id="ARBA00023242"/>
    </source>
</evidence>
<evidence type="ECO:0000256" key="3">
    <source>
        <dbReference type="ARBA" id="ARBA00022737"/>
    </source>
</evidence>
<dbReference type="SUPFAM" id="SSF57667">
    <property type="entry name" value="beta-beta-alpha zinc fingers"/>
    <property type="match status" value="2"/>
</dbReference>
<dbReference type="InParanoid" id="A0A3R7CJD8"/>
<dbReference type="FunFam" id="3.30.160.60:FF:000207">
    <property type="entry name" value="zinc finger protein SNAI2"/>
    <property type="match status" value="1"/>
</dbReference>
<protein>
    <recommendedName>
        <fullName evidence="10">C2H2-type domain-containing protein</fullName>
    </recommendedName>
</protein>
<dbReference type="InterPro" id="IPR013087">
    <property type="entry name" value="Znf_C2H2_type"/>
</dbReference>
<comment type="subcellular location">
    <subcellularLocation>
        <location evidence="1">Nucleus</location>
    </subcellularLocation>
</comment>
<dbReference type="Gene3D" id="3.30.160.60">
    <property type="entry name" value="Classic Zinc Finger"/>
    <property type="match status" value="4"/>
</dbReference>
<keyword evidence="6" id="KW-0238">DNA-binding</keyword>
<dbReference type="STRING" id="79923.A0A3R7CJD8"/>
<dbReference type="Pfam" id="PF13912">
    <property type="entry name" value="zf-C2H2_6"/>
    <property type="match status" value="1"/>
</dbReference>
<evidence type="ECO:0000313" key="12">
    <source>
        <dbReference type="Proteomes" id="UP000286415"/>
    </source>
</evidence>
<feature type="domain" description="C2H2-type" evidence="10">
    <location>
        <begin position="553"/>
        <end position="580"/>
    </location>
</feature>
<dbReference type="GO" id="GO:0000978">
    <property type="term" value="F:RNA polymerase II cis-regulatory region sequence-specific DNA binding"/>
    <property type="evidence" value="ECO:0007669"/>
    <property type="project" value="TreeGrafter"/>
</dbReference>
<feature type="compositionally biased region" description="Polar residues" evidence="9">
    <location>
        <begin position="601"/>
        <end position="620"/>
    </location>
</feature>
<keyword evidence="12" id="KW-1185">Reference proteome</keyword>
<feature type="domain" description="C2H2-type" evidence="10">
    <location>
        <begin position="499"/>
        <end position="522"/>
    </location>
</feature>
<organism evidence="11 12">
    <name type="scientific">Clonorchis sinensis</name>
    <name type="common">Chinese liver fluke</name>
    <dbReference type="NCBI Taxonomy" id="79923"/>
    <lineage>
        <taxon>Eukaryota</taxon>
        <taxon>Metazoa</taxon>
        <taxon>Spiralia</taxon>
        <taxon>Lophotrochozoa</taxon>
        <taxon>Platyhelminthes</taxon>
        <taxon>Trematoda</taxon>
        <taxon>Digenea</taxon>
        <taxon>Opisthorchiida</taxon>
        <taxon>Opisthorchiata</taxon>
        <taxon>Opisthorchiidae</taxon>
        <taxon>Clonorchis</taxon>
    </lineage>
</organism>
<dbReference type="InterPro" id="IPR036236">
    <property type="entry name" value="Znf_C2H2_sf"/>
</dbReference>
<feature type="region of interest" description="Disordered" evidence="9">
    <location>
        <begin position="323"/>
        <end position="358"/>
    </location>
</feature>
<dbReference type="EMBL" id="NIRI02000056">
    <property type="protein sequence ID" value="KAG5444290.1"/>
    <property type="molecule type" value="Genomic_DNA"/>
</dbReference>
<feature type="domain" description="C2H2-type" evidence="10">
    <location>
        <begin position="525"/>
        <end position="552"/>
    </location>
</feature>
<dbReference type="OrthoDB" id="5428132at2759"/>
<gene>
    <name evidence="11" type="ORF">CSKR_111829</name>
</gene>
<feature type="region of interest" description="Disordered" evidence="9">
    <location>
        <begin position="180"/>
        <end position="200"/>
    </location>
</feature>
<reference evidence="11 12" key="2">
    <citation type="journal article" date="2021" name="Genomics">
        <title>High-quality reference genome for Clonorchis sinensis.</title>
        <authorList>
            <person name="Young N.D."/>
            <person name="Stroehlein A.J."/>
            <person name="Kinkar L."/>
            <person name="Wang T."/>
            <person name="Sohn W.M."/>
            <person name="Chang B.C.H."/>
            <person name="Kaur P."/>
            <person name="Weisz D."/>
            <person name="Dudchenko O."/>
            <person name="Aiden E.L."/>
            <person name="Korhonen P.K."/>
            <person name="Gasser R.B."/>
        </authorList>
    </citation>
    <scope>NUCLEOTIDE SEQUENCE [LARGE SCALE GENOMIC DNA]</scope>
    <source>
        <strain evidence="11">Cs-k2</strain>
    </source>
</reference>
<keyword evidence="4" id="KW-0863">Zinc-finger</keyword>
<evidence type="ECO:0000256" key="2">
    <source>
        <dbReference type="ARBA" id="ARBA00022723"/>
    </source>
</evidence>
<evidence type="ECO:0000256" key="8">
    <source>
        <dbReference type="ARBA" id="ARBA00037948"/>
    </source>
</evidence>
<dbReference type="SMART" id="SM00355">
    <property type="entry name" value="ZnF_C2H2"/>
    <property type="match status" value="5"/>
</dbReference>
<dbReference type="GO" id="GO:0000981">
    <property type="term" value="F:DNA-binding transcription factor activity, RNA polymerase II-specific"/>
    <property type="evidence" value="ECO:0007669"/>
    <property type="project" value="TreeGrafter"/>
</dbReference>
<proteinExistence type="inferred from homology"/>
<dbReference type="PANTHER" id="PTHR24388:SF54">
    <property type="entry name" value="PROTEIN ESCARGOT"/>
    <property type="match status" value="1"/>
</dbReference>
<reference evidence="11 12" key="1">
    <citation type="journal article" date="2018" name="Biotechnol. Adv.">
        <title>Improved genomic resources and new bioinformatic workflow for the carcinogenic parasite Clonorchis sinensis: Biotechnological implications.</title>
        <authorList>
            <person name="Wang D."/>
            <person name="Korhonen P.K."/>
            <person name="Gasser R.B."/>
            <person name="Young N.D."/>
        </authorList>
    </citation>
    <scope>NUCLEOTIDE SEQUENCE [LARGE SCALE GENOMIC DNA]</scope>
    <source>
        <strain evidence="11">Cs-k2</strain>
    </source>
</reference>
<evidence type="ECO:0000256" key="5">
    <source>
        <dbReference type="ARBA" id="ARBA00022833"/>
    </source>
</evidence>
<dbReference type="AlphaFoldDB" id="A0A3R7CJD8"/>
<dbReference type="InterPro" id="IPR050527">
    <property type="entry name" value="Snail/Krueppel_Znf"/>
</dbReference>
<dbReference type="FunFam" id="3.30.160.60:FF:000693">
    <property type="entry name" value="Snail family zinc finger 1a"/>
    <property type="match status" value="1"/>
</dbReference>
<keyword evidence="7" id="KW-0539">Nucleus</keyword>
<feature type="region of interest" description="Disordered" evidence="9">
    <location>
        <begin position="106"/>
        <end position="140"/>
    </location>
</feature>
<keyword evidence="5" id="KW-0862">Zinc</keyword>
<evidence type="ECO:0000256" key="4">
    <source>
        <dbReference type="ARBA" id="ARBA00022771"/>
    </source>
</evidence>
<dbReference type="Pfam" id="PF00096">
    <property type="entry name" value="zf-C2H2"/>
    <property type="match status" value="3"/>
</dbReference>
<dbReference type="GO" id="GO:0008270">
    <property type="term" value="F:zinc ion binding"/>
    <property type="evidence" value="ECO:0007669"/>
    <property type="project" value="UniProtKB-KW"/>
</dbReference>
<dbReference type="PROSITE" id="PS50157">
    <property type="entry name" value="ZINC_FINGER_C2H2_2"/>
    <property type="match status" value="5"/>
</dbReference>
<feature type="domain" description="C2H2-type" evidence="10">
    <location>
        <begin position="581"/>
        <end position="608"/>
    </location>
</feature>
<feature type="region of interest" description="Disordered" evidence="9">
    <location>
        <begin position="601"/>
        <end position="643"/>
    </location>
</feature>
<accession>A0A3R7CJD8</accession>
<comment type="caution">
    <text evidence="11">The sequence shown here is derived from an EMBL/GenBank/DDBJ whole genome shotgun (WGS) entry which is preliminary data.</text>
</comment>
<sequence length="643" mass="70993">MFPSTLTTSHVPLLNGFTKGRIPGQSQHINDNIDFIEGKMRDLTQYYHQLMLAYTLAGTNSTTQRQQIEKEQNGDAVETHVTMTNSRANIAFKELDEFQRLWNHWSAGPTDDKPMPYHSSPKHSTATPQTSPILGSTPDSFIDEKLTNTDTTSALHSMLSANGPADFNIPSELLQNSLSPTSLPNGTNRLETTAKDNKSTCSPLDTLEKLAEIKSNISSTLSNGGFPFENPSPNISLQFPPDPSISLFQLNQLAQLFIGHHSLQQTIRPVPQKSIQDTSSVVNLPGITAGTQSDPSRHRCGLDDYFRACLTSNKQSFELRPSAPVKDGFEARTTRSSVVGKPNPEQKKSNGFSIPNLLGRSDEVKDCRRFPANGSPKGSFTPERFNCNTCSRTYSTHTGLIRHQAHKHGNVRLSSQAAVQLRPSSEAYKSQINPPGTSSVSAGIRPNESALRTTRPPHRLRTNVQIEKIGAFEPHGSVNAVMENQFFDVSGQCRAERPFCCHICTKIYYSMSALKMHVRTHTLPCKCNLCGKAFSRMWLLNGHLRTHTGEKPFACVVCARAFADRSNLRAHMQTHSEVKRYRCVRCSKTFSRMGLLTKHQSSSCGLNNNGDVTTSRPSDTMSEDLLLDSETSSSPVTSPKGIT</sequence>
<dbReference type="PROSITE" id="PS00028">
    <property type="entry name" value="ZINC_FINGER_C2H2_1"/>
    <property type="match status" value="4"/>
</dbReference>
<keyword evidence="3" id="KW-0677">Repeat</keyword>
<name>A0A3R7CJD8_CLOSI</name>
<evidence type="ECO:0000256" key="9">
    <source>
        <dbReference type="SAM" id="MobiDB-lite"/>
    </source>
</evidence>
<comment type="similarity">
    <text evidence="8">Belongs to the snail C2H2-type zinc-finger protein family.</text>
</comment>